<dbReference type="EMBL" id="LQXD01000063">
    <property type="protein sequence ID" value="OIJ20914.1"/>
    <property type="molecule type" value="Genomic_DNA"/>
</dbReference>
<proteinExistence type="inferred from homology"/>
<evidence type="ECO:0000313" key="3">
    <source>
        <dbReference type="EMBL" id="OIJ20914.1"/>
    </source>
</evidence>
<dbReference type="SUPFAM" id="SSF51735">
    <property type="entry name" value="NAD(P)-binding Rossmann-fold domains"/>
    <property type="match status" value="1"/>
</dbReference>
<dbReference type="Proteomes" id="UP000180175">
    <property type="component" value="Chromosome"/>
</dbReference>
<dbReference type="Gene3D" id="3.90.25.10">
    <property type="entry name" value="UDP-galactose 4-epimerase, domain 1"/>
    <property type="match status" value="1"/>
</dbReference>
<keyword evidence="5" id="KW-1185">Reference proteome</keyword>
<dbReference type="AlphaFoldDB" id="A0A1S2M8J5"/>
<dbReference type="PANTHER" id="PTHR43000">
    <property type="entry name" value="DTDP-D-GLUCOSE 4,6-DEHYDRATASE-RELATED"/>
    <property type="match status" value="1"/>
</dbReference>
<reference evidence="4 5" key="3">
    <citation type="journal article" date="2019" name="Int. J. Syst. Evol. Microbiol.">
        <title>Anaerobacillus isosaccharinicus sp. nov., an alkaliphilic bacterium which degrades isosaccharinic acid.</title>
        <authorList>
            <person name="Bassil N.M."/>
            <person name="Lloyd J.R."/>
        </authorList>
    </citation>
    <scope>NUCLEOTIDE SEQUENCE [LARGE SCALE GENOMIC DNA]</scope>
    <source>
        <strain evidence="4 5">NB2006</strain>
    </source>
</reference>
<dbReference type="EMBL" id="CP063356">
    <property type="protein sequence ID" value="QOY34212.1"/>
    <property type="molecule type" value="Genomic_DNA"/>
</dbReference>
<evidence type="ECO:0000313" key="5">
    <source>
        <dbReference type="Proteomes" id="UP000180175"/>
    </source>
</evidence>
<organism evidence="3 5">
    <name type="scientific">Anaerobacillus isosaccharinicus</name>
    <dbReference type="NCBI Taxonomy" id="1532552"/>
    <lineage>
        <taxon>Bacteria</taxon>
        <taxon>Bacillati</taxon>
        <taxon>Bacillota</taxon>
        <taxon>Bacilli</taxon>
        <taxon>Bacillales</taxon>
        <taxon>Bacillaceae</taxon>
        <taxon>Anaerobacillus</taxon>
    </lineage>
</organism>
<accession>A0A1S2M8J5</accession>
<dbReference type="RefSeq" id="WP_071316442.1">
    <property type="nucleotide sequence ID" value="NZ_CP063356.2"/>
</dbReference>
<name>A0A1S2M8J5_9BACI</name>
<reference evidence="3 5" key="1">
    <citation type="submission" date="2016-10" db="EMBL/GenBank/DDBJ databases">
        <title>Draft genome sequences of four alkaliphilic bacteria belonging to the Anaerobacillus genus.</title>
        <authorList>
            <person name="Bassil N.M."/>
            <person name="Lloyd J.R."/>
        </authorList>
    </citation>
    <scope>NUCLEOTIDE SEQUENCE [LARGE SCALE GENOMIC DNA]</scope>
    <source>
        <strain evidence="3 5">NB2006</strain>
    </source>
</reference>
<dbReference type="OrthoDB" id="9811743at2"/>
<dbReference type="InterPro" id="IPR001509">
    <property type="entry name" value="Epimerase_deHydtase"/>
</dbReference>
<evidence type="ECO:0000313" key="4">
    <source>
        <dbReference type="EMBL" id="QOY34212.1"/>
    </source>
</evidence>
<dbReference type="InterPro" id="IPR036291">
    <property type="entry name" value="NAD(P)-bd_dom_sf"/>
</dbReference>
<gene>
    <name evidence="4" type="ORF">AWH56_015920</name>
    <name evidence="3" type="ORF">AWH56_06950</name>
</gene>
<dbReference type="KEGG" id="aia:AWH56_015920"/>
<comment type="similarity">
    <text evidence="1">Belongs to the NAD(P)-dependent epimerase/dehydratase family.</text>
</comment>
<dbReference type="Gene3D" id="3.40.50.720">
    <property type="entry name" value="NAD(P)-binding Rossmann-like Domain"/>
    <property type="match status" value="1"/>
</dbReference>
<reference evidence="4" key="4">
    <citation type="submission" date="2020-10" db="EMBL/GenBank/DDBJ databases">
        <authorList>
            <person name="Bassil N.M."/>
            <person name="Lloyd J.R."/>
        </authorList>
    </citation>
    <scope>NUCLEOTIDE SEQUENCE</scope>
    <source>
        <strain evidence="4">NB2006</strain>
    </source>
</reference>
<sequence length="315" mass="34741">MNKLGNVLVTGGAGFLGSQLVLKFLELSDHIWVLDDLSTGKKSSVPSSSKVTFIEGSILDESLLKPILPKVNYIFHFACANLVNSVTDINRDFSTNLLGSFKMLQYAKEHCTSLKRFIYASTASVYSQAERVPTKENYHNIKLPYPASKFSAEHYMQVFYHLYQLPVTTLRFSNVYGPGQLSSNPYCGVVAKFFEAVLANEPLVIYGDGSQTRDFTFVADAMEAVLAATVNPKALGSVYNVGTGMETSVNELAEKVVEITNFKGKTVYSSKRTVDIVNRRCVSINLIKKDLGWVPETSLTQGLLDTYYWLTGGGG</sequence>
<evidence type="ECO:0000256" key="1">
    <source>
        <dbReference type="ARBA" id="ARBA00007637"/>
    </source>
</evidence>
<feature type="domain" description="NAD-dependent epimerase/dehydratase" evidence="2">
    <location>
        <begin position="7"/>
        <end position="242"/>
    </location>
</feature>
<dbReference type="Pfam" id="PF01370">
    <property type="entry name" value="Epimerase"/>
    <property type="match status" value="1"/>
</dbReference>
<protein>
    <submittedName>
        <fullName evidence="3 4">Epimerase</fullName>
    </submittedName>
</protein>
<reference evidence="4 5" key="2">
    <citation type="journal article" date="2017" name="Genome Announc.">
        <title>Draft Genome Sequences of Four Alkaliphilic Bacteria Belonging to the Anaerobacillus Genus.</title>
        <authorList>
            <person name="Bassil N.M."/>
            <person name="Lloyd J.R."/>
        </authorList>
    </citation>
    <scope>NUCLEOTIDE SEQUENCE [LARGE SCALE GENOMIC DNA]</scope>
    <source>
        <strain evidence="4 5">NB2006</strain>
    </source>
</reference>
<evidence type="ECO:0000259" key="2">
    <source>
        <dbReference type="Pfam" id="PF01370"/>
    </source>
</evidence>